<feature type="region of interest" description="Disordered" evidence="2">
    <location>
        <begin position="253"/>
        <end position="302"/>
    </location>
</feature>
<feature type="region of interest" description="Disordered" evidence="2">
    <location>
        <begin position="324"/>
        <end position="457"/>
    </location>
</feature>
<feature type="compositionally biased region" description="Low complexity" evidence="2">
    <location>
        <begin position="430"/>
        <end position="441"/>
    </location>
</feature>
<evidence type="ECO:0000313" key="3">
    <source>
        <dbReference type="EMBL" id="CCM02688.1"/>
    </source>
</evidence>
<feature type="compositionally biased region" description="Low complexity" evidence="2">
    <location>
        <begin position="359"/>
        <end position="368"/>
    </location>
</feature>
<dbReference type="RefSeq" id="XP_012181971.1">
    <property type="nucleotide sequence ID" value="XM_012326581.1"/>
</dbReference>
<feature type="compositionally biased region" description="Low complexity" evidence="2">
    <location>
        <begin position="284"/>
        <end position="296"/>
    </location>
</feature>
<feature type="compositionally biased region" description="Low complexity" evidence="2">
    <location>
        <begin position="333"/>
        <end position="344"/>
    </location>
</feature>
<proteinExistence type="predicted"/>
<feature type="compositionally biased region" description="Low complexity" evidence="2">
    <location>
        <begin position="264"/>
        <end position="273"/>
    </location>
</feature>
<gene>
    <name evidence="3" type="ORF">FIBRA_04794</name>
</gene>
<dbReference type="GeneID" id="24097599"/>
<dbReference type="HOGENOM" id="CLU_045015_0_0_1"/>
<dbReference type="EMBL" id="HE797088">
    <property type="protein sequence ID" value="CCM02688.1"/>
    <property type="molecule type" value="Genomic_DNA"/>
</dbReference>
<name>J4G7Z0_9APHY</name>
<protein>
    <submittedName>
        <fullName evidence="3">Uncharacterized protein</fullName>
    </submittedName>
</protein>
<organism evidence="3 4">
    <name type="scientific">Fibroporia radiculosa</name>
    <dbReference type="NCBI Taxonomy" id="599839"/>
    <lineage>
        <taxon>Eukaryota</taxon>
        <taxon>Fungi</taxon>
        <taxon>Dikarya</taxon>
        <taxon>Basidiomycota</taxon>
        <taxon>Agaricomycotina</taxon>
        <taxon>Agaricomycetes</taxon>
        <taxon>Polyporales</taxon>
        <taxon>Fibroporiaceae</taxon>
        <taxon>Fibroporia</taxon>
    </lineage>
</organism>
<dbReference type="Proteomes" id="UP000006352">
    <property type="component" value="Unassembled WGS sequence"/>
</dbReference>
<evidence type="ECO:0000256" key="1">
    <source>
        <dbReference type="SAM" id="Coils"/>
    </source>
</evidence>
<evidence type="ECO:0000313" key="4">
    <source>
        <dbReference type="Proteomes" id="UP000006352"/>
    </source>
</evidence>
<reference evidence="3 4" key="1">
    <citation type="journal article" date="2012" name="Appl. Environ. Microbiol.">
        <title>Short-read sequencing for genomic analysis of the brown rot fungus Fibroporia radiculosa.</title>
        <authorList>
            <person name="Tang J.D."/>
            <person name="Perkins A.D."/>
            <person name="Sonstegard T.S."/>
            <person name="Schroeder S.G."/>
            <person name="Burgess S.C."/>
            <person name="Diehl S.V."/>
        </authorList>
    </citation>
    <scope>NUCLEOTIDE SEQUENCE [LARGE SCALE GENOMIC DNA]</scope>
    <source>
        <strain evidence="3 4">TFFH 294</strain>
    </source>
</reference>
<dbReference type="AlphaFoldDB" id="J4G7Z0"/>
<feature type="coiled-coil region" evidence="1">
    <location>
        <begin position="169"/>
        <end position="203"/>
    </location>
</feature>
<dbReference type="OrthoDB" id="6105938at2759"/>
<keyword evidence="1" id="KW-0175">Coiled coil</keyword>
<dbReference type="STRING" id="599839.J4G7Z0"/>
<evidence type="ECO:0000256" key="2">
    <source>
        <dbReference type="SAM" id="MobiDB-lite"/>
    </source>
</evidence>
<accession>J4G7Z0</accession>
<sequence>MTHFLDPAHLNVLPSPSVLVPSATSAQRSMVLTIAPTLSPVDTSYACLAATTSSRNLRRASLLPVLSVAGWSTPRGETIEAHDCIGDSMNEDDILLFNPGTLKTRAEARRLEYKVAKVAAKKCSLEEVTTLQKELQDWLQSDVKRDDQSASLQLSAALLRAIIVNHLAHKQATEMAKTVEANLKEKLDEVEAAKEQLESELRRMVCFSAISAIVCALLTDLNPQSTQYAAKAQEVQTLRAELSRLKVRGAAPGLGIPAAPPPSTSSTSSVLTSPPRPQSAVPVTSSRSGATSPTSSMRTSYVPSVLSPVSRASAASGHIRSASTVPGYRTMTPAARPASAIPSSTHVSSTGGEAGRHIPTSSSRQPRVSSPPLPPKMSRTTSSGSDEKEKEKQREKDRQRVQLIQRWIPSLDAAGSPPSGRPGGFHSMYSASSTTTTTTASMPPPARYKTPLSANSP</sequence>
<keyword evidence="4" id="KW-1185">Reference proteome</keyword>
<dbReference type="InParanoid" id="J4G7Z0"/>
<feature type="compositionally biased region" description="Basic and acidic residues" evidence="2">
    <location>
        <begin position="385"/>
        <end position="400"/>
    </location>
</feature>